<feature type="modified residue" description="4-aspartylphosphate" evidence="17">
    <location>
        <position position="881"/>
    </location>
</feature>
<dbReference type="GO" id="GO:0000155">
    <property type="term" value="F:phosphorelay sensor kinase activity"/>
    <property type="evidence" value="ECO:0007669"/>
    <property type="project" value="InterPro"/>
</dbReference>
<evidence type="ECO:0000256" key="14">
    <source>
        <dbReference type="ARBA" id="ARBA00023012"/>
    </source>
</evidence>
<keyword evidence="15" id="KW-0472">Membrane</keyword>
<gene>
    <name evidence="22" type="ORF">AB3G35_19145</name>
</gene>
<keyword evidence="5" id="KW-0997">Cell inner membrane</keyword>
<dbReference type="SMART" id="SM00387">
    <property type="entry name" value="HATPase_c"/>
    <property type="match status" value="1"/>
</dbReference>
<dbReference type="EMBL" id="CP165623">
    <property type="protein sequence ID" value="XDV05168.1"/>
    <property type="molecule type" value="Genomic_DNA"/>
</dbReference>
<keyword evidence="9" id="KW-0732">Signal</keyword>
<dbReference type="InterPro" id="IPR049871">
    <property type="entry name" value="BvgS-like_periplasmic2"/>
</dbReference>
<evidence type="ECO:0000256" key="12">
    <source>
        <dbReference type="ARBA" id="ARBA00022840"/>
    </source>
</evidence>
<evidence type="ECO:0000256" key="1">
    <source>
        <dbReference type="ARBA" id="ARBA00000085"/>
    </source>
</evidence>
<dbReference type="EC" id="2.7.13.3" evidence="3"/>
<dbReference type="PROSITE" id="PS50894">
    <property type="entry name" value="HPT"/>
    <property type="match status" value="1"/>
</dbReference>
<dbReference type="InterPro" id="IPR011006">
    <property type="entry name" value="CheY-like_superfamily"/>
</dbReference>
<evidence type="ECO:0000256" key="17">
    <source>
        <dbReference type="PROSITE-ProRule" id="PRU00169"/>
    </source>
</evidence>
<dbReference type="GO" id="GO:0005524">
    <property type="term" value="F:ATP binding"/>
    <property type="evidence" value="ECO:0007669"/>
    <property type="project" value="UniProtKB-KW"/>
</dbReference>
<reference evidence="22" key="1">
    <citation type="submission" date="2024-07" db="EMBL/GenBank/DDBJ databases">
        <authorList>
            <person name="Biller S.J."/>
        </authorList>
    </citation>
    <scope>NUCLEOTIDE SEQUENCE</scope>
    <source>
        <strain evidence="22">WC2401</strain>
    </source>
</reference>
<dbReference type="SUPFAM" id="SSF52172">
    <property type="entry name" value="CheY-like"/>
    <property type="match status" value="1"/>
</dbReference>
<dbReference type="PANTHER" id="PTHR43047">
    <property type="entry name" value="TWO-COMPONENT HISTIDINE PROTEIN KINASE"/>
    <property type="match status" value="1"/>
</dbReference>
<dbReference type="InterPro" id="IPR003661">
    <property type="entry name" value="HisK_dim/P_dom"/>
</dbReference>
<dbReference type="AlphaFoldDB" id="A0AB39WXC7"/>
<dbReference type="InterPro" id="IPR004358">
    <property type="entry name" value="Sig_transdc_His_kin-like_C"/>
</dbReference>
<dbReference type="Gene3D" id="3.40.190.10">
    <property type="entry name" value="Periplasmic binding protein-like II"/>
    <property type="match status" value="4"/>
</dbReference>
<dbReference type="Gene3D" id="3.40.50.2300">
    <property type="match status" value="1"/>
</dbReference>
<dbReference type="CDD" id="cd17546">
    <property type="entry name" value="REC_hyHK_CKI1_RcsC-like"/>
    <property type="match status" value="1"/>
</dbReference>
<keyword evidence="10" id="KW-0547">Nucleotide-binding</keyword>
<dbReference type="SMART" id="SM00388">
    <property type="entry name" value="HisKA"/>
    <property type="match status" value="1"/>
</dbReference>
<evidence type="ECO:0000256" key="9">
    <source>
        <dbReference type="ARBA" id="ARBA00022729"/>
    </source>
</evidence>
<keyword evidence="6 17" id="KW-0597">Phosphoprotein</keyword>
<dbReference type="RefSeq" id="WP_369781938.1">
    <property type="nucleotide sequence ID" value="NZ_CP165623.1"/>
</dbReference>
<dbReference type="InterPro" id="IPR003594">
    <property type="entry name" value="HATPase_dom"/>
</dbReference>
<dbReference type="InterPro" id="IPR001638">
    <property type="entry name" value="Solute-binding_3/MltF_N"/>
</dbReference>
<dbReference type="GO" id="GO:0005886">
    <property type="term" value="C:plasma membrane"/>
    <property type="evidence" value="ECO:0007669"/>
    <property type="project" value="UniProtKB-SubCell"/>
</dbReference>
<keyword evidence="18" id="KW-0175">Coiled coil</keyword>
<dbReference type="SUPFAM" id="SSF55874">
    <property type="entry name" value="ATPase domain of HSP90 chaperone/DNA topoisomerase II/histidine kinase"/>
    <property type="match status" value="1"/>
</dbReference>
<dbReference type="InterPro" id="IPR008207">
    <property type="entry name" value="Sig_transdc_His_kin_Hpt_dom"/>
</dbReference>
<dbReference type="Pfam" id="PF00072">
    <property type="entry name" value="Response_reg"/>
    <property type="match status" value="1"/>
</dbReference>
<evidence type="ECO:0000259" key="19">
    <source>
        <dbReference type="PROSITE" id="PS50109"/>
    </source>
</evidence>
<dbReference type="SMART" id="SM00062">
    <property type="entry name" value="PBPb"/>
    <property type="match status" value="2"/>
</dbReference>
<evidence type="ECO:0000256" key="5">
    <source>
        <dbReference type="ARBA" id="ARBA00022519"/>
    </source>
</evidence>
<dbReference type="InterPro" id="IPR036097">
    <property type="entry name" value="HisK_dim/P_sf"/>
</dbReference>
<dbReference type="Pfam" id="PF00512">
    <property type="entry name" value="HisKA"/>
    <property type="match status" value="1"/>
</dbReference>
<comment type="subcellular location">
    <subcellularLocation>
        <location evidence="2">Cell inner membrane</location>
        <topology evidence="2">Multi-pass membrane protein</topology>
    </subcellularLocation>
</comment>
<dbReference type="SMART" id="SM00448">
    <property type="entry name" value="REC"/>
    <property type="match status" value="1"/>
</dbReference>
<dbReference type="InterPro" id="IPR005467">
    <property type="entry name" value="His_kinase_dom"/>
</dbReference>
<dbReference type="InterPro" id="IPR049870">
    <property type="entry name" value="BvgS-like_periplasmic1"/>
</dbReference>
<name>A0AB39WXC7_9PSED</name>
<dbReference type="Pfam" id="PF02518">
    <property type="entry name" value="HATPase_c"/>
    <property type="match status" value="1"/>
</dbReference>
<keyword evidence="4" id="KW-1003">Cell membrane</keyword>
<keyword evidence="8" id="KW-0812">Transmembrane</keyword>
<evidence type="ECO:0000256" key="4">
    <source>
        <dbReference type="ARBA" id="ARBA00022475"/>
    </source>
</evidence>
<evidence type="ECO:0000256" key="18">
    <source>
        <dbReference type="SAM" id="Coils"/>
    </source>
</evidence>
<dbReference type="CDD" id="cd13707">
    <property type="entry name" value="PBP2_BvgS_D2"/>
    <property type="match status" value="1"/>
</dbReference>
<feature type="domain" description="Histidine kinase" evidence="19">
    <location>
        <begin position="587"/>
        <end position="810"/>
    </location>
</feature>
<dbReference type="Gene3D" id="3.30.565.10">
    <property type="entry name" value="Histidine kinase-like ATPase, C-terminal domain"/>
    <property type="match status" value="1"/>
</dbReference>
<dbReference type="CDD" id="cd00082">
    <property type="entry name" value="HisKA"/>
    <property type="match status" value="1"/>
</dbReference>
<dbReference type="SUPFAM" id="SSF47384">
    <property type="entry name" value="Homodimeric domain of signal transducing histidine kinase"/>
    <property type="match status" value="1"/>
</dbReference>
<dbReference type="SUPFAM" id="SSF47226">
    <property type="entry name" value="Histidine-containing phosphotransfer domain, HPT domain"/>
    <property type="match status" value="1"/>
</dbReference>
<evidence type="ECO:0000256" key="3">
    <source>
        <dbReference type="ARBA" id="ARBA00012438"/>
    </source>
</evidence>
<dbReference type="GO" id="GO:0009927">
    <property type="term" value="F:histidine phosphotransfer kinase activity"/>
    <property type="evidence" value="ECO:0007669"/>
    <property type="project" value="TreeGrafter"/>
</dbReference>
<evidence type="ECO:0000256" key="10">
    <source>
        <dbReference type="ARBA" id="ARBA00022741"/>
    </source>
</evidence>
<dbReference type="InterPro" id="IPR036641">
    <property type="entry name" value="HPT_dom_sf"/>
</dbReference>
<dbReference type="CDD" id="cd00088">
    <property type="entry name" value="HPT"/>
    <property type="match status" value="1"/>
</dbReference>
<accession>A0AB39WXC7</accession>
<keyword evidence="12" id="KW-0067">ATP-binding</keyword>
<feature type="domain" description="Response regulatory" evidence="20">
    <location>
        <begin position="832"/>
        <end position="951"/>
    </location>
</feature>
<protein>
    <recommendedName>
        <fullName evidence="3">histidine kinase</fullName>
        <ecNumber evidence="3">2.7.13.3</ecNumber>
    </recommendedName>
</protein>
<evidence type="ECO:0000256" key="6">
    <source>
        <dbReference type="ARBA" id="ARBA00022553"/>
    </source>
</evidence>
<dbReference type="Pfam" id="PF00497">
    <property type="entry name" value="SBP_bac_3"/>
    <property type="match status" value="2"/>
</dbReference>
<evidence type="ECO:0000256" key="16">
    <source>
        <dbReference type="PROSITE-ProRule" id="PRU00110"/>
    </source>
</evidence>
<comment type="catalytic activity">
    <reaction evidence="1">
        <text>ATP + protein L-histidine = ADP + protein N-phospho-L-histidine.</text>
        <dbReference type="EC" id="2.7.13.3"/>
    </reaction>
</comment>
<evidence type="ECO:0000256" key="13">
    <source>
        <dbReference type="ARBA" id="ARBA00022989"/>
    </source>
</evidence>
<dbReference type="Gene3D" id="1.10.287.130">
    <property type="match status" value="1"/>
</dbReference>
<dbReference type="InterPro" id="IPR001789">
    <property type="entry name" value="Sig_transdc_resp-reg_receiver"/>
</dbReference>
<dbReference type="PRINTS" id="PR00344">
    <property type="entry name" value="BCTRLSENSOR"/>
</dbReference>
<keyword evidence="7" id="KW-0808">Transferase</keyword>
<dbReference type="InterPro" id="IPR036890">
    <property type="entry name" value="HATPase_C_sf"/>
</dbReference>
<feature type="coiled-coil region" evidence="18">
    <location>
        <begin position="553"/>
        <end position="580"/>
    </location>
</feature>
<evidence type="ECO:0000259" key="21">
    <source>
        <dbReference type="PROSITE" id="PS50894"/>
    </source>
</evidence>
<feature type="modified residue" description="Phosphohistidine" evidence="16">
    <location>
        <position position="1020"/>
    </location>
</feature>
<evidence type="ECO:0000259" key="20">
    <source>
        <dbReference type="PROSITE" id="PS50110"/>
    </source>
</evidence>
<dbReference type="FunFam" id="3.30.565.10:FF:000010">
    <property type="entry name" value="Sensor histidine kinase RcsC"/>
    <property type="match status" value="1"/>
</dbReference>
<evidence type="ECO:0000256" key="8">
    <source>
        <dbReference type="ARBA" id="ARBA00022692"/>
    </source>
</evidence>
<dbReference type="Gene3D" id="1.20.120.160">
    <property type="entry name" value="HPT domain"/>
    <property type="match status" value="1"/>
</dbReference>
<dbReference type="Pfam" id="PF01627">
    <property type="entry name" value="Hpt"/>
    <property type="match status" value="1"/>
</dbReference>
<evidence type="ECO:0000313" key="22">
    <source>
        <dbReference type="EMBL" id="XDV05168.1"/>
    </source>
</evidence>
<sequence length="1082" mass="118129">MGLIGLLLAQGLAVAAAEPQVQTLHLMGRSSVEAYSVVLEPSDRQWLKQHGPLRLGISAPDYGPFDLTVNGQDFEGLTADYAQLLSQLLHVDIEVKRYPSRPQAIEALKLGELDLLSSSNGFEAQYPELVLSLAYADDSPALVTRSSNRQRPPVDLAGLRVAMLDHYLPPQKVKDFYPKATLQLYPSTLTAIGAVAFGQADIYLGDFISASYLIHKNYLNNVQLADFSRLEDNPFSFALRRDNPGLLRMVNAALVAIPASVRMTILQRWSADGPQINNPWHFKPTAGELRWMIEHPRIKVAINDQFMPLSFVDEQGEFKGLVADLLATLSVRTGIEFEAVRAHTVLEVVALVKSGKADMLGGITRSTALENKLTFTRPYLITPFVLTTPIGPDGPQTLDDMAGLRVALVRGNALREFIVQNHRNVTVVDADNAPAALEMVAKGKADAAISTLASARFLVSRRFAKQLKITSTVGTQPEQIGFATADDNPHLSAILSKALLSLTPGDMSELSSRWRTDTSPVESFWLRNRAEIIQGFTIAAALLLVAIAWITYLQRVIARRQQLVNELNAAKQRADEANRAKTTFLATMSHEIRTPMNAVIGMLELAMKKADQGIIDRFAIEVASVSARELLDLIGDILDIARIESGHLSLNPKRSNIKSLVEAVTRMFDGLARQKQLSLVCESSPAADVDVLIDPIRFKQIVSNLLSNAIKFTNKGEVRLTLTVQPAHDAQHLSVCLRVADTGVGISVQDQSRLFSPFVQASNNTQSARQGSGLGLVICRELCEMMGGQLHLNSVEGLGTQIDIVMVVPVLEHEEHAVDGHEPEPGIGRSLNILVVDDYPANRMLLAQQLSYLGHRVTDAENGVLGLKAWRLGYFDVVITDCSMPLMNGYQLAQAIRAEEAQLARAACQIFGFTANAQPGEVERCLEAGMDRCLFKPISLKDLSACLATGQVQSLKGINGDESGRDDEIDLTYLKQLSQGDESMIQGLLSELATRNRQDLAALIELFVKDDYAGMAALAHGIKGGGRLVRARKLIECCEQLEAVCQAGEPQGLTVAVDALHSSMEQLADELERYAQANQSQG</sequence>
<dbReference type="CDD" id="cd13705">
    <property type="entry name" value="PBP2_BvgS_D1"/>
    <property type="match status" value="1"/>
</dbReference>
<keyword evidence="13" id="KW-1133">Transmembrane helix</keyword>
<dbReference type="PROSITE" id="PS50110">
    <property type="entry name" value="RESPONSE_REGULATORY"/>
    <property type="match status" value="1"/>
</dbReference>
<feature type="domain" description="HPt" evidence="21">
    <location>
        <begin position="981"/>
        <end position="1074"/>
    </location>
</feature>
<dbReference type="PROSITE" id="PS50109">
    <property type="entry name" value="HIS_KIN"/>
    <property type="match status" value="1"/>
</dbReference>
<organism evidence="22">
    <name type="scientific">Pseudomonas sp. WC2401</name>
    <dbReference type="NCBI Taxonomy" id="3234143"/>
    <lineage>
        <taxon>Bacteria</taxon>
        <taxon>Pseudomonadati</taxon>
        <taxon>Pseudomonadota</taxon>
        <taxon>Gammaproteobacteria</taxon>
        <taxon>Pseudomonadales</taxon>
        <taxon>Pseudomonadaceae</taxon>
        <taxon>Pseudomonas</taxon>
    </lineage>
</organism>
<dbReference type="CDD" id="cd16922">
    <property type="entry name" value="HATPase_EvgS-ArcB-TorS-like"/>
    <property type="match status" value="1"/>
</dbReference>
<keyword evidence="11" id="KW-0418">Kinase</keyword>
<evidence type="ECO:0000256" key="2">
    <source>
        <dbReference type="ARBA" id="ARBA00004429"/>
    </source>
</evidence>
<dbReference type="PANTHER" id="PTHR43047:SF72">
    <property type="entry name" value="OSMOSENSING HISTIDINE PROTEIN KINASE SLN1"/>
    <property type="match status" value="1"/>
</dbReference>
<evidence type="ECO:0000256" key="15">
    <source>
        <dbReference type="ARBA" id="ARBA00023136"/>
    </source>
</evidence>
<evidence type="ECO:0000256" key="11">
    <source>
        <dbReference type="ARBA" id="ARBA00022777"/>
    </source>
</evidence>
<proteinExistence type="predicted"/>
<keyword evidence="14" id="KW-0902">Two-component regulatory system</keyword>
<evidence type="ECO:0000256" key="7">
    <source>
        <dbReference type="ARBA" id="ARBA00022679"/>
    </source>
</evidence>
<dbReference type="SUPFAM" id="SSF53850">
    <property type="entry name" value="Periplasmic binding protein-like II"/>
    <property type="match status" value="2"/>
</dbReference>